<keyword evidence="1" id="KW-0472">Membrane</keyword>
<keyword evidence="3" id="KW-1185">Reference proteome</keyword>
<gene>
    <name evidence="2" type="ORF">COCNU_04G000750</name>
</gene>
<dbReference type="PANTHER" id="PTHR31284:SF22">
    <property type="entry name" value="ACID PHOSPHATASE"/>
    <property type="match status" value="1"/>
</dbReference>
<keyword evidence="1" id="KW-0812">Transmembrane</keyword>
<protein>
    <submittedName>
        <fullName evidence="2">Acid phosphatase (Class B)</fullName>
    </submittedName>
</protein>
<dbReference type="PANTHER" id="PTHR31284">
    <property type="entry name" value="ACID PHOSPHATASE-LIKE PROTEIN"/>
    <property type="match status" value="1"/>
</dbReference>
<sequence>MADMEYLLSTVQRGSECGSVSGLLSDRNFSVVIKEMGSHYIVESGIYMSSFAAAIFVAALVIIGVLLLTLLIALTVMLESCQSSHSGVFEQVRTSDQDDYCNTFAFHAELNNLEADEFPTICKQHTLQYITKGRFLRELNLTVQVAENYFSTMTPSNDGLDVILMDVDDILEIAHNGSSALHWSNEDENMRHLAHTIVSRLLRKLQASGWSVSFFTRRSMRIKNATIASLTSAGYGEWSSLIMRSDDELLMENWEYISGRRMQLRDQGFRIASVISSRMDALQGPCLGKRNFKLASAIYYKV</sequence>
<dbReference type="Gene3D" id="3.40.50.1000">
    <property type="entry name" value="HAD superfamily/HAD-like"/>
    <property type="match status" value="1"/>
</dbReference>
<dbReference type="Pfam" id="PF03767">
    <property type="entry name" value="Acid_phosphat_B"/>
    <property type="match status" value="1"/>
</dbReference>
<dbReference type="AlphaFoldDB" id="A0A8K0I5C9"/>
<accession>A0A8K0I5C9</accession>
<reference evidence="2" key="2">
    <citation type="submission" date="2019-07" db="EMBL/GenBank/DDBJ databases">
        <authorList>
            <person name="Yang Y."/>
            <person name="Bocs S."/>
            <person name="Baudouin L."/>
        </authorList>
    </citation>
    <scope>NUCLEOTIDE SEQUENCE</scope>
    <source>
        <tissue evidence="2">Spear leaf of Hainan Tall coconut</tissue>
    </source>
</reference>
<dbReference type="EMBL" id="CM017875">
    <property type="protein sequence ID" value="KAG1337769.1"/>
    <property type="molecule type" value="Genomic_DNA"/>
</dbReference>
<dbReference type="InterPro" id="IPR005519">
    <property type="entry name" value="Acid_phosphat_B-like"/>
</dbReference>
<feature type="transmembrane region" description="Helical" evidence="1">
    <location>
        <begin position="46"/>
        <end position="74"/>
    </location>
</feature>
<dbReference type="OrthoDB" id="1900337at2759"/>
<reference evidence="2" key="1">
    <citation type="journal article" date="2017" name="Gigascience">
        <title>The genome draft of coconut (Cocos nucifera).</title>
        <authorList>
            <person name="Xiao Y."/>
            <person name="Xu P."/>
            <person name="Fan H."/>
            <person name="Baudouin L."/>
            <person name="Xia W."/>
            <person name="Bocs S."/>
            <person name="Xu J."/>
            <person name="Li Q."/>
            <person name="Guo A."/>
            <person name="Zhou L."/>
            <person name="Li J."/>
            <person name="Wu Y."/>
            <person name="Ma Z."/>
            <person name="Armero A."/>
            <person name="Issali A.E."/>
            <person name="Liu N."/>
            <person name="Peng M."/>
            <person name="Yang Y."/>
        </authorList>
    </citation>
    <scope>NUCLEOTIDE SEQUENCE</scope>
    <source>
        <tissue evidence="2">Spear leaf of Hainan Tall coconut</tissue>
    </source>
</reference>
<proteinExistence type="predicted"/>
<comment type="caution">
    <text evidence="2">The sequence shown here is derived from an EMBL/GenBank/DDBJ whole genome shotgun (WGS) entry which is preliminary data.</text>
</comment>
<organism evidence="2 3">
    <name type="scientific">Cocos nucifera</name>
    <name type="common">Coconut palm</name>
    <dbReference type="NCBI Taxonomy" id="13894"/>
    <lineage>
        <taxon>Eukaryota</taxon>
        <taxon>Viridiplantae</taxon>
        <taxon>Streptophyta</taxon>
        <taxon>Embryophyta</taxon>
        <taxon>Tracheophyta</taxon>
        <taxon>Spermatophyta</taxon>
        <taxon>Magnoliopsida</taxon>
        <taxon>Liliopsida</taxon>
        <taxon>Arecaceae</taxon>
        <taxon>Arecoideae</taxon>
        <taxon>Cocoseae</taxon>
        <taxon>Attaleinae</taxon>
        <taxon>Cocos</taxon>
    </lineage>
</organism>
<evidence type="ECO:0000256" key="1">
    <source>
        <dbReference type="SAM" id="Phobius"/>
    </source>
</evidence>
<evidence type="ECO:0000313" key="2">
    <source>
        <dbReference type="EMBL" id="KAG1337769.1"/>
    </source>
</evidence>
<keyword evidence="1" id="KW-1133">Transmembrane helix</keyword>
<name>A0A8K0I5C9_COCNU</name>
<dbReference type="InterPro" id="IPR023214">
    <property type="entry name" value="HAD_sf"/>
</dbReference>
<evidence type="ECO:0000313" key="3">
    <source>
        <dbReference type="Proteomes" id="UP000797356"/>
    </source>
</evidence>
<dbReference type="Proteomes" id="UP000797356">
    <property type="component" value="Chromosome 4"/>
</dbReference>